<dbReference type="HOGENOM" id="CLU_111362_1_1_0"/>
<comment type="similarity">
    <text evidence="1">Belongs to the archease family.</text>
</comment>
<dbReference type="PANTHER" id="PTHR12682">
    <property type="entry name" value="ARCHEASE"/>
    <property type="match status" value="1"/>
</dbReference>
<reference evidence="7" key="1">
    <citation type="journal article" date="2010" name="Stand. Genomic Sci.">
        <title>Complete genome sequence of 'Thermobaculum terrenum' type strain (YNP1).</title>
        <authorList>
            <person name="Kiss H."/>
            <person name="Cleland D."/>
            <person name="Lapidus A."/>
            <person name="Lucas S."/>
            <person name="Glavina Del Rio T."/>
            <person name="Nolan M."/>
            <person name="Tice H."/>
            <person name="Han C."/>
            <person name="Goodwin L."/>
            <person name="Pitluck S."/>
            <person name="Liolios K."/>
            <person name="Ivanova N."/>
            <person name="Mavromatis K."/>
            <person name="Ovchinnikova G."/>
            <person name="Pati A."/>
            <person name="Chen A."/>
            <person name="Palaniappan K."/>
            <person name="Land M."/>
            <person name="Hauser L."/>
            <person name="Chang Y."/>
            <person name="Jeffries C."/>
            <person name="Lu M."/>
            <person name="Brettin T."/>
            <person name="Detter J."/>
            <person name="Goker M."/>
            <person name="Tindall B."/>
            <person name="Beck B."/>
            <person name="McDermott T."/>
            <person name="Woyke T."/>
            <person name="Bristow J."/>
            <person name="Eisen J."/>
            <person name="Markowitz V."/>
            <person name="Hugenholtz P."/>
            <person name="Kyrpides N."/>
            <person name="Klenk H."/>
            <person name="Cheng J."/>
        </authorList>
    </citation>
    <scope>NUCLEOTIDE SEQUENCE [LARGE SCALE GENOMIC DNA]</scope>
    <source>
        <strain evidence="7">ATCC BAA-798 / YNP1</strain>
    </source>
</reference>
<evidence type="ECO:0000256" key="1">
    <source>
        <dbReference type="ARBA" id="ARBA00007963"/>
    </source>
</evidence>
<dbReference type="InterPro" id="IPR002804">
    <property type="entry name" value="Archease"/>
</dbReference>
<dbReference type="Pfam" id="PF01951">
    <property type="entry name" value="Archease"/>
    <property type="match status" value="1"/>
</dbReference>
<accession>D1CED9</accession>
<gene>
    <name evidence="6" type="ordered locus">Tter_0373</name>
</gene>
<protein>
    <recommendedName>
        <fullName evidence="5">Archease domain-containing protein</fullName>
    </recommendedName>
</protein>
<dbReference type="STRING" id="525904.Tter_0373"/>
<dbReference type="Proteomes" id="UP000000323">
    <property type="component" value="Chromosome 1"/>
</dbReference>
<evidence type="ECO:0000313" key="6">
    <source>
        <dbReference type="EMBL" id="ACZ41295.1"/>
    </source>
</evidence>
<dbReference type="RefSeq" id="WP_012874330.1">
    <property type="nucleotide sequence ID" value="NC_013525.1"/>
</dbReference>
<dbReference type="AlphaFoldDB" id="D1CED9"/>
<sequence length="142" mass="16074">MGNMSDIYDYEYFDHDADVGIVGRGSSLESAFESAAKAMFAVMLDLEAVKPEKEVVFEFEEEDPELALFTWLNKLLVLAREYDLALGKFHLVRQGNKWIGKAWGQPWSTDLERGTEVKGATFTMLSVEQENGVWQARCVVDV</sequence>
<keyword evidence="7" id="KW-1185">Reference proteome</keyword>
<evidence type="ECO:0000256" key="3">
    <source>
        <dbReference type="ARBA" id="ARBA00022723"/>
    </source>
</evidence>
<organism evidence="6 7">
    <name type="scientific">Thermobaculum terrenum (strain ATCC BAA-798 / CCMEE 7001 / YNP1)</name>
    <dbReference type="NCBI Taxonomy" id="525904"/>
    <lineage>
        <taxon>Bacteria</taxon>
        <taxon>Bacillati</taxon>
        <taxon>Chloroflexota</taxon>
        <taxon>Chloroflexia</taxon>
        <taxon>Candidatus Thermobaculales</taxon>
        <taxon>Candidatus Thermobaculaceae</taxon>
        <taxon>Thermobaculum</taxon>
    </lineage>
</organism>
<evidence type="ECO:0000259" key="5">
    <source>
        <dbReference type="Pfam" id="PF01951"/>
    </source>
</evidence>
<dbReference type="SUPFAM" id="SSF69819">
    <property type="entry name" value="MTH1598-like"/>
    <property type="match status" value="1"/>
</dbReference>
<evidence type="ECO:0000256" key="4">
    <source>
        <dbReference type="ARBA" id="ARBA00022837"/>
    </source>
</evidence>
<dbReference type="GO" id="GO:0008033">
    <property type="term" value="P:tRNA processing"/>
    <property type="evidence" value="ECO:0007669"/>
    <property type="project" value="UniProtKB-KW"/>
</dbReference>
<evidence type="ECO:0000313" key="7">
    <source>
        <dbReference type="Proteomes" id="UP000000323"/>
    </source>
</evidence>
<dbReference type="eggNOG" id="COG1371">
    <property type="taxonomic scope" value="Bacteria"/>
</dbReference>
<dbReference type="PANTHER" id="PTHR12682:SF11">
    <property type="entry name" value="PROTEIN ARCHEASE"/>
    <property type="match status" value="1"/>
</dbReference>
<dbReference type="InterPro" id="IPR036820">
    <property type="entry name" value="Archease_dom_sf"/>
</dbReference>
<evidence type="ECO:0000256" key="2">
    <source>
        <dbReference type="ARBA" id="ARBA00022694"/>
    </source>
</evidence>
<dbReference type="KEGG" id="ttr:Tter_0373"/>
<name>D1CED9_THET1</name>
<keyword evidence="4" id="KW-0106">Calcium</keyword>
<keyword evidence="3" id="KW-0479">Metal-binding</keyword>
<dbReference type="Gene3D" id="3.55.10.10">
    <property type="entry name" value="Archease domain"/>
    <property type="match status" value="1"/>
</dbReference>
<dbReference type="GO" id="GO:0046872">
    <property type="term" value="F:metal ion binding"/>
    <property type="evidence" value="ECO:0007669"/>
    <property type="project" value="UniProtKB-KW"/>
</dbReference>
<feature type="domain" description="Archease" evidence="5">
    <location>
        <begin position="10"/>
        <end position="142"/>
    </location>
</feature>
<dbReference type="EMBL" id="CP001825">
    <property type="protein sequence ID" value="ACZ41295.1"/>
    <property type="molecule type" value="Genomic_DNA"/>
</dbReference>
<proteinExistence type="inferred from homology"/>
<keyword evidence="2" id="KW-0819">tRNA processing</keyword>
<dbReference type="InterPro" id="IPR023572">
    <property type="entry name" value="Archease_dom"/>
</dbReference>